<dbReference type="EMBL" id="CM027689">
    <property type="protein sequence ID" value="KAG0516162.1"/>
    <property type="molecule type" value="Genomic_DNA"/>
</dbReference>
<reference evidence="2" key="1">
    <citation type="journal article" date="2019" name="BMC Genomics">
        <title>A new reference genome for Sorghum bicolor reveals high levels of sequence similarity between sweet and grain genotypes: implications for the genetics of sugar metabolism.</title>
        <authorList>
            <person name="Cooper E.A."/>
            <person name="Brenton Z.W."/>
            <person name="Flinn B.S."/>
            <person name="Jenkins J."/>
            <person name="Shu S."/>
            <person name="Flowers D."/>
            <person name="Luo F."/>
            <person name="Wang Y."/>
            <person name="Xia P."/>
            <person name="Barry K."/>
            <person name="Daum C."/>
            <person name="Lipzen A."/>
            <person name="Yoshinaga Y."/>
            <person name="Schmutz J."/>
            <person name="Saski C."/>
            <person name="Vermerris W."/>
            <person name="Kresovich S."/>
        </authorList>
    </citation>
    <scope>NUCLEOTIDE SEQUENCE</scope>
</reference>
<keyword evidence="1" id="KW-0472">Membrane</keyword>
<keyword evidence="1" id="KW-1133">Transmembrane helix</keyword>
<protein>
    <submittedName>
        <fullName evidence="2">Uncharacterized protein</fullName>
    </submittedName>
</protein>
<comment type="caution">
    <text evidence="2">The sequence shown here is derived from an EMBL/GenBank/DDBJ whole genome shotgun (WGS) entry which is preliminary data.</text>
</comment>
<sequence length="50" mass="5861">MNQVYADSFQSLHFTLCCHWFQCLIHAGNLVLLFFSRMQFVMLLLLYGGC</sequence>
<keyword evidence="1" id="KW-0812">Transmembrane</keyword>
<name>A0A921U2C6_SORBI</name>
<accession>A0A921U2C6</accession>
<evidence type="ECO:0000313" key="3">
    <source>
        <dbReference type="Proteomes" id="UP000807115"/>
    </source>
</evidence>
<dbReference type="AlphaFoldDB" id="A0A921U2C6"/>
<proteinExistence type="predicted"/>
<evidence type="ECO:0000313" key="2">
    <source>
        <dbReference type="EMBL" id="KAG0516162.1"/>
    </source>
</evidence>
<evidence type="ECO:0000256" key="1">
    <source>
        <dbReference type="SAM" id="Phobius"/>
    </source>
</evidence>
<organism evidence="2 3">
    <name type="scientific">Sorghum bicolor</name>
    <name type="common">Sorghum</name>
    <name type="synonym">Sorghum vulgare</name>
    <dbReference type="NCBI Taxonomy" id="4558"/>
    <lineage>
        <taxon>Eukaryota</taxon>
        <taxon>Viridiplantae</taxon>
        <taxon>Streptophyta</taxon>
        <taxon>Embryophyta</taxon>
        <taxon>Tracheophyta</taxon>
        <taxon>Spermatophyta</taxon>
        <taxon>Magnoliopsida</taxon>
        <taxon>Liliopsida</taxon>
        <taxon>Poales</taxon>
        <taxon>Poaceae</taxon>
        <taxon>PACMAD clade</taxon>
        <taxon>Panicoideae</taxon>
        <taxon>Andropogonodae</taxon>
        <taxon>Andropogoneae</taxon>
        <taxon>Sorghinae</taxon>
        <taxon>Sorghum</taxon>
    </lineage>
</organism>
<reference evidence="2" key="2">
    <citation type="submission" date="2020-10" db="EMBL/GenBank/DDBJ databases">
        <authorList>
            <person name="Cooper E.A."/>
            <person name="Brenton Z.W."/>
            <person name="Flinn B.S."/>
            <person name="Jenkins J."/>
            <person name="Shu S."/>
            <person name="Flowers D."/>
            <person name="Luo F."/>
            <person name="Wang Y."/>
            <person name="Xia P."/>
            <person name="Barry K."/>
            <person name="Daum C."/>
            <person name="Lipzen A."/>
            <person name="Yoshinaga Y."/>
            <person name="Schmutz J."/>
            <person name="Saski C."/>
            <person name="Vermerris W."/>
            <person name="Kresovich S."/>
        </authorList>
    </citation>
    <scope>NUCLEOTIDE SEQUENCE</scope>
</reference>
<dbReference type="Proteomes" id="UP000807115">
    <property type="component" value="Chromosome 10"/>
</dbReference>
<feature type="transmembrane region" description="Helical" evidence="1">
    <location>
        <begin position="12"/>
        <end position="35"/>
    </location>
</feature>
<gene>
    <name evidence="2" type="ORF">BDA96_10G338800</name>
</gene>